<dbReference type="Proteomes" id="UP000199437">
    <property type="component" value="Unassembled WGS sequence"/>
</dbReference>
<dbReference type="Pfam" id="PF08889">
    <property type="entry name" value="WbqC"/>
    <property type="match status" value="2"/>
</dbReference>
<accession>A0A1I0M4Q2</accession>
<evidence type="ECO:0000313" key="2">
    <source>
        <dbReference type="Proteomes" id="UP000199437"/>
    </source>
</evidence>
<gene>
    <name evidence="1" type="ORF">SAMN05216290_0073</name>
</gene>
<dbReference type="RefSeq" id="WP_090256388.1">
    <property type="nucleotide sequence ID" value="NZ_FOIR01000001.1"/>
</dbReference>
<dbReference type="AlphaFoldDB" id="A0A1I0M4Q2"/>
<name>A0A1I0M4Q2_9BACT</name>
<dbReference type="STRING" id="1267423.SAMN05216290_0073"/>
<reference evidence="2" key="1">
    <citation type="submission" date="2016-10" db="EMBL/GenBank/DDBJ databases">
        <authorList>
            <person name="Varghese N."/>
            <person name="Submissions S."/>
        </authorList>
    </citation>
    <scope>NUCLEOTIDE SEQUENCE [LARGE SCALE GENOMIC DNA]</scope>
    <source>
        <strain evidence="2">CGMCC 1.12402</strain>
    </source>
</reference>
<proteinExistence type="predicted"/>
<protein>
    <submittedName>
        <fullName evidence="1">WbqC-like protein family protein</fullName>
    </submittedName>
</protein>
<organism evidence="1 2">
    <name type="scientific">Roseivirga pacifica</name>
    <dbReference type="NCBI Taxonomy" id="1267423"/>
    <lineage>
        <taxon>Bacteria</taxon>
        <taxon>Pseudomonadati</taxon>
        <taxon>Bacteroidota</taxon>
        <taxon>Cytophagia</taxon>
        <taxon>Cytophagales</taxon>
        <taxon>Roseivirgaceae</taxon>
        <taxon>Roseivirga</taxon>
    </lineage>
</organism>
<dbReference type="EMBL" id="FOIR01000001">
    <property type="protein sequence ID" value="SEV83445.1"/>
    <property type="molecule type" value="Genomic_DNA"/>
</dbReference>
<sequence length="209" mass="24172">MLILEAQYFPSIAYFVALANAKEVTIDAYEHFEKQTYRNRCTIVGANGPLDLTIPIQHTKLKIPMNDVQIDYRQKWLNTHWRAIQSAYGKAPFFDFYSVYIEDELKREYNGLLELNKTLLTLCLKLLQLDVKVLWSEKYVEPDANGITDFRSFVHPKKQLAELSGFQPKAYTQIFGSEFVPNMSILDLLFCEGPNALEIIKQSGELHKN</sequence>
<keyword evidence="2" id="KW-1185">Reference proteome</keyword>
<dbReference type="InterPro" id="IPR014985">
    <property type="entry name" value="WbqC"/>
</dbReference>
<dbReference type="GeneID" id="99984838"/>
<evidence type="ECO:0000313" key="1">
    <source>
        <dbReference type="EMBL" id="SEV83445.1"/>
    </source>
</evidence>
<dbReference type="OrthoDB" id="1523452at2"/>